<evidence type="ECO:0000256" key="1">
    <source>
        <dbReference type="SAM" id="MobiDB-lite"/>
    </source>
</evidence>
<accession>A0AAP0KIG3</accession>
<dbReference type="AlphaFoldDB" id="A0AAP0KIG3"/>
<reference evidence="2 3" key="1">
    <citation type="submission" date="2024-01" db="EMBL/GenBank/DDBJ databases">
        <title>Genome assemblies of Stephania.</title>
        <authorList>
            <person name="Yang L."/>
        </authorList>
    </citation>
    <scope>NUCLEOTIDE SEQUENCE [LARGE SCALE GENOMIC DNA]</scope>
    <source>
        <strain evidence="2">QJT</strain>
        <tissue evidence="2">Leaf</tissue>
    </source>
</reference>
<dbReference type="EMBL" id="JBBNAE010000001">
    <property type="protein sequence ID" value="KAK9153163.1"/>
    <property type="molecule type" value="Genomic_DNA"/>
</dbReference>
<comment type="caution">
    <text evidence="2">The sequence shown here is derived from an EMBL/GenBank/DDBJ whole genome shotgun (WGS) entry which is preliminary data.</text>
</comment>
<keyword evidence="3" id="KW-1185">Reference proteome</keyword>
<dbReference type="Proteomes" id="UP001417504">
    <property type="component" value="Unassembled WGS sequence"/>
</dbReference>
<organism evidence="2 3">
    <name type="scientific">Stephania japonica</name>
    <dbReference type="NCBI Taxonomy" id="461633"/>
    <lineage>
        <taxon>Eukaryota</taxon>
        <taxon>Viridiplantae</taxon>
        <taxon>Streptophyta</taxon>
        <taxon>Embryophyta</taxon>
        <taxon>Tracheophyta</taxon>
        <taxon>Spermatophyta</taxon>
        <taxon>Magnoliopsida</taxon>
        <taxon>Ranunculales</taxon>
        <taxon>Menispermaceae</taxon>
        <taxon>Menispermoideae</taxon>
        <taxon>Cissampelideae</taxon>
        <taxon>Stephania</taxon>
    </lineage>
</organism>
<name>A0AAP0KIG3_9MAGN</name>
<gene>
    <name evidence="2" type="ORF">Sjap_000643</name>
</gene>
<evidence type="ECO:0000313" key="3">
    <source>
        <dbReference type="Proteomes" id="UP001417504"/>
    </source>
</evidence>
<protein>
    <submittedName>
        <fullName evidence="2">Uncharacterized protein</fullName>
    </submittedName>
</protein>
<sequence length="68" mass="7928">MRLGICQMQPETVSSWYNFSFKLCDELIRHITQTGSHLSSRLSLRSKTDLSSNELMRSKRSLQHKNSK</sequence>
<evidence type="ECO:0000313" key="2">
    <source>
        <dbReference type="EMBL" id="KAK9153163.1"/>
    </source>
</evidence>
<feature type="region of interest" description="Disordered" evidence="1">
    <location>
        <begin position="49"/>
        <end position="68"/>
    </location>
</feature>
<proteinExistence type="predicted"/>
<feature type="compositionally biased region" description="Basic residues" evidence="1">
    <location>
        <begin position="58"/>
        <end position="68"/>
    </location>
</feature>